<name>A0A8C2Y6D3_COTJA</name>
<protein>
    <submittedName>
        <fullName evidence="1">Uncharacterized protein</fullName>
    </submittedName>
</protein>
<keyword evidence="2" id="KW-1185">Reference proteome</keyword>
<reference evidence="1" key="2">
    <citation type="submission" date="2025-09" db="UniProtKB">
        <authorList>
            <consortium name="Ensembl"/>
        </authorList>
    </citation>
    <scope>IDENTIFICATION</scope>
</reference>
<evidence type="ECO:0000313" key="2">
    <source>
        <dbReference type="Proteomes" id="UP000694412"/>
    </source>
</evidence>
<accession>A0A8C2Y6D3</accession>
<dbReference type="Proteomes" id="UP000694412">
    <property type="component" value="Unassembled WGS sequence"/>
</dbReference>
<organism evidence="1 2">
    <name type="scientific">Coturnix japonica</name>
    <name type="common">Japanese quail</name>
    <name type="synonym">Coturnix coturnix japonica</name>
    <dbReference type="NCBI Taxonomy" id="93934"/>
    <lineage>
        <taxon>Eukaryota</taxon>
        <taxon>Metazoa</taxon>
        <taxon>Chordata</taxon>
        <taxon>Craniata</taxon>
        <taxon>Vertebrata</taxon>
        <taxon>Euteleostomi</taxon>
        <taxon>Archelosauria</taxon>
        <taxon>Archosauria</taxon>
        <taxon>Dinosauria</taxon>
        <taxon>Saurischia</taxon>
        <taxon>Theropoda</taxon>
        <taxon>Coelurosauria</taxon>
        <taxon>Aves</taxon>
        <taxon>Neognathae</taxon>
        <taxon>Galloanserae</taxon>
        <taxon>Galliformes</taxon>
        <taxon>Phasianidae</taxon>
        <taxon>Perdicinae</taxon>
        <taxon>Coturnix</taxon>
    </lineage>
</organism>
<dbReference type="AlphaFoldDB" id="A0A8C2Y6D3"/>
<sequence>MELELRGAGGEFLARLEPDDALLGSFPVSDGCGLHDSLTSNPDIGLGSAMMSRWANTTAGIGVGGCPQ</sequence>
<reference evidence="1" key="1">
    <citation type="submission" date="2025-08" db="UniProtKB">
        <authorList>
            <consortium name="Ensembl"/>
        </authorList>
    </citation>
    <scope>IDENTIFICATION</scope>
</reference>
<evidence type="ECO:0000313" key="1">
    <source>
        <dbReference type="Ensembl" id="ENSCJPP00005003266.1"/>
    </source>
</evidence>
<dbReference type="Ensembl" id="ENSCJPT00005005855.1">
    <property type="protein sequence ID" value="ENSCJPP00005003266.1"/>
    <property type="gene ID" value="ENSCJPG00005003495.1"/>
</dbReference>
<dbReference type="GeneTree" id="ENSGT01040000244337"/>
<dbReference type="Gene3D" id="3.10.20.90">
    <property type="entry name" value="Phosphatidylinositol 3-kinase Catalytic Subunit, Chain A, domain 1"/>
    <property type="match status" value="1"/>
</dbReference>
<proteinExistence type="predicted"/>